<gene>
    <name evidence="2" type="ORF">ES724_06715</name>
</gene>
<reference evidence="2 3" key="1">
    <citation type="submission" date="2019-08" db="EMBL/GenBank/DDBJ databases">
        <title>Genome sequence of Gillisia hiemivivida IC154 (type strain).</title>
        <authorList>
            <person name="Bowman J.P."/>
        </authorList>
    </citation>
    <scope>NUCLEOTIDE SEQUENCE [LARGE SCALE GENOMIC DNA]</scope>
    <source>
        <strain evidence="2 3">IC154</strain>
    </source>
</reference>
<name>A0A5C6ZU41_9FLAO</name>
<dbReference type="Gene3D" id="3.40.1260.10">
    <property type="entry name" value="DsrEFH-like"/>
    <property type="match status" value="1"/>
</dbReference>
<organism evidence="2 3">
    <name type="scientific">Gillisia hiemivivida</name>
    <dbReference type="NCBI Taxonomy" id="291190"/>
    <lineage>
        <taxon>Bacteria</taxon>
        <taxon>Pseudomonadati</taxon>
        <taxon>Bacteroidota</taxon>
        <taxon>Flavobacteriia</taxon>
        <taxon>Flavobacteriales</taxon>
        <taxon>Flavobacteriaceae</taxon>
        <taxon>Gillisia</taxon>
    </lineage>
</organism>
<dbReference type="Pfam" id="PF02635">
    <property type="entry name" value="DsrE"/>
    <property type="match status" value="1"/>
</dbReference>
<dbReference type="Proteomes" id="UP000321367">
    <property type="component" value="Unassembled WGS sequence"/>
</dbReference>
<dbReference type="InterPro" id="IPR027396">
    <property type="entry name" value="DsrEFH-like"/>
</dbReference>
<dbReference type="EMBL" id="VORY01000005">
    <property type="protein sequence ID" value="TXD94333.1"/>
    <property type="molecule type" value="Genomic_DNA"/>
</dbReference>
<sequence>MVKQFLLLIALITTSFNFAQEAHSGQVLKDYGKVYTVSNPDFKTDTTAQYKVVFDIGRSFDNPSQPNALIETAARFINMHREAGVPAENIKVALVIHASASTEILKNEFYHEKFPEVAVNPNAELISQLSDQGVELILCGQTAAHRKITKAQTLPQVKIALSAMTALVQLQNQGYRPINF</sequence>
<dbReference type="RefSeq" id="WP_146931274.1">
    <property type="nucleotide sequence ID" value="NZ_CBCSHZ010000007.1"/>
</dbReference>
<protein>
    <submittedName>
        <fullName evidence="2">DsrE family protein</fullName>
    </submittedName>
</protein>
<comment type="caution">
    <text evidence="2">The sequence shown here is derived from an EMBL/GenBank/DDBJ whole genome shotgun (WGS) entry which is preliminary data.</text>
</comment>
<dbReference type="SUPFAM" id="SSF75169">
    <property type="entry name" value="DsrEFH-like"/>
    <property type="match status" value="1"/>
</dbReference>
<dbReference type="InterPro" id="IPR003787">
    <property type="entry name" value="Sulphur_relay_DsrE/F-like"/>
</dbReference>
<proteinExistence type="predicted"/>
<dbReference type="AlphaFoldDB" id="A0A5C6ZU41"/>
<dbReference type="PANTHER" id="PTHR37691">
    <property type="entry name" value="BLR3518 PROTEIN"/>
    <property type="match status" value="1"/>
</dbReference>
<feature type="chain" id="PRO_5022848202" evidence="1">
    <location>
        <begin position="20"/>
        <end position="180"/>
    </location>
</feature>
<evidence type="ECO:0000256" key="1">
    <source>
        <dbReference type="SAM" id="SignalP"/>
    </source>
</evidence>
<dbReference type="OrthoDB" id="7206705at2"/>
<evidence type="ECO:0000313" key="3">
    <source>
        <dbReference type="Proteomes" id="UP000321367"/>
    </source>
</evidence>
<keyword evidence="1" id="KW-0732">Signal</keyword>
<feature type="signal peptide" evidence="1">
    <location>
        <begin position="1"/>
        <end position="19"/>
    </location>
</feature>
<accession>A0A5C6ZU41</accession>
<evidence type="ECO:0000313" key="2">
    <source>
        <dbReference type="EMBL" id="TXD94333.1"/>
    </source>
</evidence>
<keyword evidence="3" id="KW-1185">Reference proteome</keyword>
<dbReference type="PANTHER" id="PTHR37691:SF1">
    <property type="entry name" value="BLR3518 PROTEIN"/>
    <property type="match status" value="1"/>
</dbReference>